<organism evidence="3 4">
    <name type="scientific">Halocalculus aciditolerans</name>
    <dbReference type="NCBI Taxonomy" id="1383812"/>
    <lineage>
        <taxon>Archaea</taxon>
        <taxon>Methanobacteriati</taxon>
        <taxon>Methanobacteriota</taxon>
        <taxon>Stenosarchaea group</taxon>
        <taxon>Halobacteria</taxon>
        <taxon>Halobacteriales</taxon>
        <taxon>Halobacteriaceae</taxon>
        <taxon>Halocalculus</taxon>
    </lineage>
</organism>
<name>A0A830FMH4_9EURY</name>
<evidence type="ECO:0008006" key="5">
    <source>
        <dbReference type="Google" id="ProtNLM"/>
    </source>
</evidence>
<sequence>MYQRFVSLALVALLIGSAAGSAAAASPAGTNQQASASAYAGAHVSFDVAENAVTDYAVENATVFQSVAVQSQSKAASGGVLSGSLSSAVRIDAAGLALGSTTRTSATVRADSGATIRAHDNGHGILTVSSGSESQVVVANLSNDASASAEDDGQVAVTAGDGTEGTFLVVGDGTVSVNEQGNVTATLDENATLVFRSYPDGKSESDDHQERLIANGTAAGEAYVMTQGGESVTDSVNYTSDFTVTATQSAENEVTVTADHAESRGKVVITSVTERAVGTLSDVRVAVDGNAAAKATTYGELTDAIGSDRSRYMVRETSSASASASADVLIAFNHFSERQATLSGGNESTDSTTASDSTTSTTASDSTASTTASDSTTAGDGSETTQTNSPGFGVLAALVAFAGVALARRRRA</sequence>
<keyword evidence="1" id="KW-0732">Signal</keyword>
<evidence type="ECO:0000313" key="4">
    <source>
        <dbReference type="Proteomes" id="UP000607197"/>
    </source>
</evidence>
<dbReference type="RefSeq" id="WP_188980485.1">
    <property type="nucleotide sequence ID" value="NZ_BMPG01000005.1"/>
</dbReference>
<feature type="region of interest" description="Disordered" evidence="2">
    <location>
        <begin position="341"/>
        <end position="389"/>
    </location>
</feature>
<proteinExistence type="predicted"/>
<evidence type="ECO:0000256" key="1">
    <source>
        <dbReference type="ARBA" id="ARBA00022729"/>
    </source>
</evidence>
<reference evidence="3" key="1">
    <citation type="journal article" date="2014" name="Int. J. Syst. Evol. Microbiol.">
        <title>Complete genome sequence of Corynebacterium casei LMG S-19264T (=DSM 44701T), isolated from a smear-ripened cheese.</title>
        <authorList>
            <consortium name="US DOE Joint Genome Institute (JGI-PGF)"/>
            <person name="Walter F."/>
            <person name="Albersmeier A."/>
            <person name="Kalinowski J."/>
            <person name="Ruckert C."/>
        </authorList>
    </citation>
    <scope>NUCLEOTIDE SEQUENCE</scope>
    <source>
        <strain evidence="3">JCM 19596</strain>
    </source>
</reference>
<dbReference type="GO" id="GO:0005886">
    <property type="term" value="C:plasma membrane"/>
    <property type="evidence" value="ECO:0007669"/>
    <property type="project" value="UniProtKB-SubCell"/>
</dbReference>
<feature type="compositionally biased region" description="Low complexity" evidence="2">
    <location>
        <begin position="348"/>
        <end position="382"/>
    </location>
</feature>
<comment type="caution">
    <text evidence="3">The sequence shown here is derived from an EMBL/GenBank/DDBJ whole genome shotgun (WGS) entry which is preliminary data.</text>
</comment>
<keyword evidence="4" id="KW-1185">Reference proteome</keyword>
<dbReference type="Proteomes" id="UP000607197">
    <property type="component" value="Unassembled WGS sequence"/>
</dbReference>
<dbReference type="InterPro" id="IPR026371">
    <property type="entry name" value="PGF_CTERM"/>
</dbReference>
<dbReference type="NCBIfam" id="TIGR04126">
    <property type="entry name" value="PGF_CTERM"/>
    <property type="match status" value="1"/>
</dbReference>
<dbReference type="EMBL" id="BMPG01000005">
    <property type="protein sequence ID" value="GGL70376.1"/>
    <property type="molecule type" value="Genomic_DNA"/>
</dbReference>
<gene>
    <name evidence="3" type="ORF">GCM10009039_30550</name>
</gene>
<protein>
    <recommendedName>
        <fullName evidence="5">PGF-CTERM sorting domain-containing protein</fullName>
    </recommendedName>
</protein>
<dbReference type="GO" id="GO:0030115">
    <property type="term" value="C:S-layer"/>
    <property type="evidence" value="ECO:0007669"/>
    <property type="project" value="UniProtKB-SubCell"/>
</dbReference>
<evidence type="ECO:0000256" key="2">
    <source>
        <dbReference type="SAM" id="MobiDB-lite"/>
    </source>
</evidence>
<dbReference type="AlphaFoldDB" id="A0A830FMH4"/>
<accession>A0A830FMH4</accession>
<evidence type="ECO:0000313" key="3">
    <source>
        <dbReference type="EMBL" id="GGL70376.1"/>
    </source>
</evidence>
<dbReference type="OrthoDB" id="271420at2157"/>
<reference evidence="3" key="2">
    <citation type="submission" date="2020-09" db="EMBL/GenBank/DDBJ databases">
        <authorList>
            <person name="Sun Q."/>
            <person name="Ohkuma M."/>
        </authorList>
    </citation>
    <scope>NUCLEOTIDE SEQUENCE</scope>
    <source>
        <strain evidence="3">JCM 19596</strain>
    </source>
</reference>